<protein>
    <recommendedName>
        <fullName evidence="3">DUF6545 domain-containing protein</fullName>
    </recommendedName>
</protein>
<evidence type="ECO:0000256" key="2">
    <source>
        <dbReference type="SAM" id="Phobius"/>
    </source>
</evidence>
<feature type="domain" description="DUF6545" evidence="3">
    <location>
        <begin position="233"/>
        <end position="368"/>
    </location>
</feature>
<feature type="transmembrane region" description="Helical" evidence="2">
    <location>
        <begin position="101"/>
        <end position="119"/>
    </location>
</feature>
<feature type="region of interest" description="Disordered" evidence="1">
    <location>
        <begin position="371"/>
        <end position="403"/>
    </location>
</feature>
<feature type="transmembrane region" description="Helical" evidence="2">
    <location>
        <begin position="40"/>
        <end position="62"/>
    </location>
</feature>
<reference evidence="4" key="2">
    <citation type="submission" date="2020-09" db="EMBL/GenBank/DDBJ databases">
        <authorList>
            <person name="Sun Q."/>
            <person name="Zhou Y."/>
        </authorList>
    </citation>
    <scope>NUCLEOTIDE SEQUENCE</scope>
    <source>
        <strain evidence="4">CGMCC 4.5737</strain>
    </source>
</reference>
<organism evidence="4 5">
    <name type="scientific">Longimycelium tulufanense</name>
    <dbReference type="NCBI Taxonomy" id="907463"/>
    <lineage>
        <taxon>Bacteria</taxon>
        <taxon>Bacillati</taxon>
        <taxon>Actinomycetota</taxon>
        <taxon>Actinomycetes</taxon>
        <taxon>Pseudonocardiales</taxon>
        <taxon>Pseudonocardiaceae</taxon>
        <taxon>Longimycelium</taxon>
    </lineage>
</organism>
<evidence type="ECO:0000313" key="5">
    <source>
        <dbReference type="Proteomes" id="UP000637578"/>
    </source>
</evidence>
<feature type="transmembrane region" description="Helical" evidence="2">
    <location>
        <begin position="174"/>
        <end position="196"/>
    </location>
</feature>
<keyword evidence="2" id="KW-0812">Transmembrane</keyword>
<feature type="region of interest" description="Disordered" evidence="1">
    <location>
        <begin position="331"/>
        <end position="351"/>
    </location>
</feature>
<feature type="transmembrane region" description="Helical" evidence="2">
    <location>
        <begin position="139"/>
        <end position="162"/>
    </location>
</feature>
<dbReference type="InterPro" id="IPR050039">
    <property type="entry name" value="MAB_1171c-like"/>
</dbReference>
<dbReference type="Pfam" id="PF20182">
    <property type="entry name" value="DUF6545"/>
    <property type="match status" value="1"/>
</dbReference>
<keyword evidence="5" id="KW-1185">Reference proteome</keyword>
<dbReference type="AlphaFoldDB" id="A0A8J3CBL9"/>
<evidence type="ECO:0000256" key="1">
    <source>
        <dbReference type="SAM" id="MobiDB-lite"/>
    </source>
</evidence>
<sequence>MTATLHDLGTRVLVAGTIALWLALALRLPGAVRSRPQRRLLIAVAGLAGSITVYLDPVTALLSQSALLANSCGIVMNVWGVLSSAFILDFVLAAVARRLPWLVYGAAAAVSVTLVLLDTESSPQSGCVTSIDVPWYSPFWWLLCVAHVVAVLPCAVLCARYSRHATTRPLRIGLLLLAAGFASSTVFWSVLVLGFLLTRSPWLGALFPLNIGLTAWLMIAGVSLPLLVQARRRWQDLRTFRRLGPLWQELVAAVPHVELPEPKESRWSTDLRLYRRVIEIRDALLVLRDYVDNGVVDAARAHARSAAPGSEDGGALTTACWLVIAEHAKANGATPRPAGEAADTERTASDDEWAQEVRFLESLARARRHPLVQDFARQHGHDQPLLRQRHREATDDGRAHHTG</sequence>
<evidence type="ECO:0000313" key="4">
    <source>
        <dbReference type="EMBL" id="GGM49545.1"/>
    </source>
</evidence>
<comment type="caution">
    <text evidence="4">The sequence shown here is derived from an EMBL/GenBank/DDBJ whole genome shotgun (WGS) entry which is preliminary data.</text>
</comment>
<dbReference type="EMBL" id="BMMK01000007">
    <property type="protein sequence ID" value="GGM49545.1"/>
    <property type="molecule type" value="Genomic_DNA"/>
</dbReference>
<feature type="transmembrane region" description="Helical" evidence="2">
    <location>
        <begin position="74"/>
        <end position="94"/>
    </location>
</feature>
<dbReference type="InterPro" id="IPR046675">
    <property type="entry name" value="DUF6545"/>
</dbReference>
<proteinExistence type="predicted"/>
<feature type="transmembrane region" description="Helical" evidence="2">
    <location>
        <begin position="12"/>
        <end position="28"/>
    </location>
</feature>
<feature type="compositionally biased region" description="Basic and acidic residues" evidence="1">
    <location>
        <begin position="391"/>
        <end position="403"/>
    </location>
</feature>
<dbReference type="NCBIfam" id="NF042915">
    <property type="entry name" value="MAB_1171c_fam"/>
    <property type="match status" value="1"/>
</dbReference>
<evidence type="ECO:0000259" key="3">
    <source>
        <dbReference type="Pfam" id="PF20182"/>
    </source>
</evidence>
<keyword evidence="2" id="KW-1133">Transmembrane helix</keyword>
<name>A0A8J3CBL9_9PSEU</name>
<keyword evidence="2" id="KW-0472">Membrane</keyword>
<gene>
    <name evidence="4" type="ORF">GCM10012275_20560</name>
</gene>
<reference evidence="4" key="1">
    <citation type="journal article" date="2014" name="Int. J. Syst. Evol. Microbiol.">
        <title>Complete genome sequence of Corynebacterium casei LMG S-19264T (=DSM 44701T), isolated from a smear-ripened cheese.</title>
        <authorList>
            <consortium name="US DOE Joint Genome Institute (JGI-PGF)"/>
            <person name="Walter F."/>
            <person name="Albersmeier A."/>
            <person name="Kalinowski J."/>
            <person name="Ruckert C."/>
        </authorList>
    </citation>
    <scope>NUCLEOTIDE SEQUENCE</scope>
    <source>
        <strain evidence="4">CGMCC 4.5737</strain>
    </source>
</reference>
<dbReference type="Proteomes" id="UP000637578">
    <property type="component" value="Unassembled WGS sequence"/>
</dbReference>
<accession>A0A8J3CBL9</accession>
<dbReference type="RefSeq" id="WP_229686230.1">
    <property type="nucleotide sequence ID" value="NZ_BMMK01000007.1"/>
</dbReference>
<feature type="transmembrane region" description="Helical" evidence="2">
    <location>
        <begin position="202"/>
        <end position="228"/>
    </location>
</feature>